<reference evidence="1" key="1">
    <citation type="submission" date="2020-06" db="EMBL/GenBank/DDBJ databases">
        <title>WGS assembly of Ceratodon purpureus strain R40.</title>
        <authorList>
            <person name="Carey S.B."/>
            <person name="Jenkins J."/>
            <person name="Shu S."/>
            <person name="Lovell J.T."/>
            <person name="Sreedasyam A."/>
            <person name="Maumus F."/>
            <person name="Tiley G.P."/>
            <person name="Fernandez-Pozo N."/>
            <person name="Barry K."/>
            <person name="Chen C."/>
            <person name="Wang M."/>
            <person name="Lipzen A."/>
            <person name="Daum C."/>
            <person name="Saski C.A."/>
            <person name="Payton A.C."/>
            <person name="Mcbreen J.C."/>
            <person name="Conrad R.E."/>
            <person name="Kollar L.M."/>
            <person name="Olsson S."/>
            <person name="Huttunen S."/>
            <person name="Landis J.B."/>
            <person name="Wickett N.J."/>
            <person name="Johnson M.G."/>
            <person name="Rensing S.A."/>
            <person name="Grimwood J."/>
            <person name="Schmutz J."/>
            <person name="Mcdaniel S.F."/>
        </authorList>
    </citation>
    <scope>NUCLEOTIDE SEQUENCE</scope>
    <source>
        <strain evidence="1">R40</strain>
    </source>
</reference>
<gene>
    <name evidence="1" type="ORF">KC19_3G163100</name>
</gene>
<accession>A0A8T0IMK4</accession>
<proteinExistence type="predicted"/>
<organism evidence="1 2">
    <name type="scientific">Ceratodon purpureus</name>
    <name type="common">Fire moss</name>
    <name type="synonym">Dicranum purpureum</name>
    <dbReference type="NCBI Taxonomy" id="3225"/>
    <lineage>
        <taxon>Eukaryota</taxon>
        <taxon>Viridiplantae</taxon>
        <taxon>Streptophyta</taxon>
        <taxon>Embryophyta</taxon>
        <taxon>Bryophyta</taxon>
        <taxon>Bryophytina</taxon>
        <taxon>Bryopsida</taxon>
        <taxon>Dicranidae</taxon>
        <taxon>Pseudoditrichales</taxon>
        <taxon>Ditrichaceae</taxon>
        <taxon>Ceratodon</taxon>
    </lineage>
</organism>
<evidence type="ECO:0000313" key="1">
    <source>
        <dbReference type="EMBL" id="KAG0583788.1"/>
    </source>
</evidence>
<dbReference type="Proteomes" id="UP000822688">
    <property type="component" value="Chromosome 3"/>
</dbReference>
<dbReference type="AlphaFoldDB" id="A0A8T0IMK4"/>
<keyword evidence="2" id="KW-1185">Reference proteome</keyword>
<name>A0A8T0IMK4_CERPU</name>
<sequence length="63" mass="7110">MIVKPLLSHSSELSLGYTQLCPFGEGCIHLIRLSCKHPKILFRNSRGKHVMNFANLLTRMNGT</sequence>
<comment type="caution">
    <text evidence="1">The sequence shown here is derived from an EMBL/GenBank/DDBJ whole genome shotgun (WGS) entry which is preliminary data.</text>
</comment>
<protein>
    <submittedName>
        <fullName evidence="1">Uncharacterized protein</fullName>
    </submittedName>
</protein>
<dbReference type="EMBL" id="CM026423">
    <property type="protein sequence ID" value="KAG0583788.1"/>
    <property type="molecule type" value="Genomic_DNA"/>
</dbReference>
<evidence type="ECO:0000313" key="2">
    <source>
        <dbReference type="Proteomes" id="UP000822688"/>
    </source>
</evidence>